<reference evidence="1 2" key="1">
    <citation type="submission" date="2018-06" db="EMBL/GenBank/DDBJ databases">
        <authorList>
            <consortium name="Pathogen Informatics"/>
            <person name="Doyle S."/>
        </authorList>
    </citation>
    <scope>NUCLEOTIDE SEQUENCE [LARGE SCALE GENOMIC DNA]</scope>
    <source>
        <strain evidence="1 2">NCTC7307</strain>
    </source>
</reference>
<dbReference type="AlphaFoldDB" id="A0A2X4T9S4"/>
<dbReference type="EMBL" id="LS483466">
    <property type="protein sequence ID" value="SQI23219.1"/>
    <property type="molecule type" value="Genomic_DNA"/>
</dbReference>
<keyword evidence="2" id="KW-1185">Reference proteome</keyword>
<evidence type="ECO:0000313" key="2">
    <source>
        <dbReference type="Proteomes" id="UP000248731"/>
    </source>
</evidence>
<proteinExistence type="predicted"/>
<accession>A0A2X4T9S4</accession>
<dbReference type="Proteomes" id="UP000248731">
    <property type="component" value="Chromosome 1"/>
</dbReference>
<evidence type="ECO:0000313" key="1">
    <source>
        <dbReference type="EMBL" id="SQI23219.1"/>
    </source>
</evidence>
<name>A0A2X4T9S4_SALER</name>
<gene>
    <name evidence="1" type="ORF">NCTC7307_02276</name>
</gene>
<protein>
    <submittedName>
        <fullName evidence="1">Integrase</fullName>
    </submittedName>
</protein>
<sequence length="102" mass="11843">MWETARYSAGVAQGRKLKCTFHDLKAKDISDYEDSSREKQRFSRHKTESQVLVYDRKVKISPTLDLPIFSKKQKMMMAQNIPSKYTNTIPSVMGVAERSLRK</sequence>
<organism evidence="1 2">
    <name type="scientific">Salmonella enterica subsp. arizonae</name>
    <dbReference type="NCBI Taxonomy" id="59203"/>
    <lineage>
        <taxon>Bacteria</taxon>
        <taxon>Pseudomonadati</taxon>
        <taxon>Pseudomonadota</taxon>
        <taxon>Gammaproteobacteria</taxon>
        <taxon>Enterobacterales</taxon>
        <taxon>Enterobacteriaceae</taxon>
        <taxon>Salmonella</taxon>
    </lineage>
</organism>